<dbReference type="PATRIC" id="fig|742743.3.peg.1298"/>
<sequence>MDMTEYLENMGITICQRAFFSYMAKPQGSYGLHMIFRLFLKKKRIIMLERDRAGWCRFLADYAVLRLYIARFVLKDFARDYPPLLSIYAGFDRVEKDFPEFLKKEADPGRGVGDISLLPDNLPFLYSEEKIKACHELFDHMAAKAERKLDNPDEILKSLITESLSYLCTRDKAPLYTPVFWFFSKETLAYAQYLSELYKGLIPESHYENLHARPYQEVEREEDTFYTDYRLPAYILFFLAGLIFLVLAKA</sequence>
<dbReference type="OrthoDB" id="1634590at2"/>
<evidence type="ECO:0000313" key="2">
    <source>
        <dbReference type="EMBL" id="EHO62686.1"/>
    </source>
</evidence>
<evidence type="ECO:0000256" key="1">
    <source>
        <dbReference type="SAM" id="Phobius"/>
    </source>
</evidence>
<dbReference type="AlphaFoldDB" id="H1D0Z0"/>
<dbReference type="Proteomes" id="UP000003277">
    <property type="component" value="Unassembled WGS sequence"/>
</dbReference>
<name>H1D0Z0_9FIRM</name>
<keyword evidence="1" id="KW-1133">Transmembrane helix</keyword>
<organism evidence="2 3">
    <name type="scientific">Dialister succinatiphilus YIT 11850</name>
    <dbReference type="NCBI Taxonomy" id="742743"/>
    <lineage>
        <taxon>Bacteria</taxon>
        <taxon>Bacillati</taxon>
        <taxon>Bacillota</taxon>
        <taxon>Negativicutes</taxon>
        <taxon>Veillonellales</taxon>
        <taxon>Veillonellaceae</taxon>
        <taxon>Dialister</taxon>
    </lineage>
</organism>
<dbReference type="EMBL" id="ADLT01000045">
    <property type="protein sequence ID" value="EHO62686.1"/>
    <property type="molecule type" value="Genomic_DNA"/>
</dbReference>
<feature type="transmembrane region" description="Helical" evidence="1">
    <location>
        <begin position="231"/>
        <end position="248"/>
    </location>
</feature>
<gene>
    <name evidence="2" type="ORF">HMPREF9453_01278</name>
</gene>
<keyword evidence="1" id="KW-0812">Transmembrane</keyword>
<dbReference type="RefSeq" id="WP_008859772.1">
    <property type="nucleotide sequence ID" value="NZ_JH591188.1"/>
</dbReference>
<comment type="caution">
    <text evidence="2">The sequence shown here is derived from an EMBL/GenBank/DDBJ whole genome shotgun (WGS) entry which is preliminary data.</text>
</comment>
<keyword evidence="1" id="KW-0472">Membrane</keyword>
<protein>
    <submittedName>
        <fullName evidence="2">Uncharacterized protein</fullName>
    </submittedName>
</protein>
<evidence type="ECO:0000313" key="3">
    <source>
        <dbReference type="Proteomes" id="UP000003277"/>
    </source>
</evidence>
<reference evidence="2 3" key="1">
    <citation type="submission" date="2011-11" db="EMBL/GenBank/DDBJ databases">
        <title>The Genome Sequence of Dialister succinatiphilus YIT 11850.</title>
        <authorList>
            <consortium name="The Broad Institute Genome Sequencing Platform"/>
            <person name="Earl A."/>
            <person name="Ward D."/>
            <person name="Feldgarden M."/>
            <person name="Gevers D."/>
            <person name="Morotomi M."/>
            <person name="Young S.K."/>
            <person name="Zeng Q."/>
            <person name="Gargeya S."/>
            <person name="Fitzgerald M."/>
            <person name="Haas B."/>
            <person name="Abouelleil A."/>
            <person name="Alvarado L."/>
            <person name="Arachchi H.M."/>
            <person name="Berlin A."/>
            <person name="Brown A."/>
            <person name="Chapman S.B."/>
            <person name="Dunbar C."/>
            <person name="Gearin G."/>
            <person name="Goldberg J."/>
            <person name="Griggs A."/>
            <person name="Gujja S."/>
            <person name="Heiman D."/>
            <person name="Howarth C."/>
            <person name="Lui A."/>
            <person name="MacDonald P.J.P."/>
            <person name="Montmayeur A."/>
            <person name="Murphy C."/>
            <person name="Neiman D."/>
            <person name="Pearson M."/>
            <person name="Priest M."/>
            <person name="Roberts A."/>
            <person name="Saif S."/>
            <person name="Shea T."/>
            <person name="Sisk P."/>
            <person name="Stolte C."/>
            <person name="Sykes S."/>
            <person name="Wortman J."/>
            <person name="Nusbaum C."/>
            <person name="Birren B."/>
        </authorList>
    </citation>
    <scope>NUCLEOTIDE SEQUENCE [LARGE SCALE GENOMIC DNA]</scope>
    <source>
        <strain evidence="2 3">YIT 11850</strain>
    </source>
</reference>
<proteinExistence type="predicted"/>
<dbReference type="HOGENOM" id="CLU_1110049_0_0_9"/>
<keyword evidence="3" id="KW-1185">Reference proteome</keyword>
<accession>H1D0Z0</accession>